<dbReference type="Proteomes" id="UP000318103">
    <property type="component" value="Unassembled WGS sequence"/>
</dbReference>
<evidence type="ECO:0000256" key="2">
    <source>
        <dbReference type="ARBA" id="ARBA00022475"/>
    </source>
</evidence>
<feature type="domain" description="ArnT-like N-terminal" evidence="10">
    <location>
        <begin position="50"/>
        <end position="244"/>
    </location>
</feature>
<dbReference type="InterPro" id="IPR003342">
    <property type="entry name" value="ArnT-like_N"/>
</dbReference>
<dbReference type="EMBL" id="VFNX01000004">
    <property type="protein sequence ID" value="TQK79703.1"/>
    <property type="molecule type" value="Genomic_DNA"/>
</dbReference>
<feature type="transmembrane region" description="Helical" evidence="9">
    <location>
        <begin position="136"/>
        <end position="157"/>
    </location>
</feature>
<keyword evidence="4 11" id="KW-0808">Transferase</keyword>
<dbReference type="PANTHER" id="PTHR33908">
    <property type="entry name" value="MANNOSYLTRANSFERASE YKCB-RELATED"/>
    <property type="match status" value="1"/>
</dbReference>
<feature type="transmembrane region" description="Helical" evidence="9">
    <location>
        <begin position="186"/>
        <end position="204"/>
    </location>
</feature>
<organism evidence="11 12">
    <name type="scientific">Streptomyces puniciscabiei</name>
    <dbReference type="NCBI Taxonomy" id="164348"/>
    <lineage>
        <taxon>Bacteria</taxon>
        <taxon>Bacillati</taxon>
        <taxon>Actinomycetota</taxon>
        <taxon>Actinomycetes</taxon>
        <taxon>Kitasatosporales</taxon>
        <taxon>Streptomycetaceae</taxon>
        <taxon>Streptomyces</taxon>
    </lineage>
</organism>
<feature type="transmembrane region" description="Helical" evidence="9">
    <location>
        <begin position="659"/>
        <end position="676"/>
    </location>
</feature>
<feature type="region of interest" description="Disordered" evidence="8">
    <location>
        <begin position="251"/>
        <end position="447"/>
    </location>
</feature>
<evidence type="ECO:0000256" key="7">
    <source>
        <dbReference type="ARBA" id="ARBA00023136"/>
    </source>
</evidence>
<keyword evidence="7 9" id="KW-0472">Membrane</keyword>
<feature type="transmembrane region" description="Helical" evidence="9">
    <location>
        <begin position="164"/>
        <end position="180"/>
    </location>
</feature>
<dbReference type="GO" id="GO:0000030">
    <property type="term" value="F:mannosyltransferase activity"/>
    <property type="evidence" value="ECO:0007669"/>
    <property type="project" value="InterPro"/>
</dbReference>
<keyword evidence="12" id="KW-1185">Reference proteome</keyword>
<keyword evidence="6 9" id="KW-1133">Transmembrane helix</keyword>
<evidence type="ECO:0000256" key="8">
    <source>
        <dbReference type="SAM" id="MobiDB-lite"/>
    </source>
</evidence>
<evidence type="ECO:0000256" key="9">
    <source>
        <dbReference type="SAM" id="Phobius"/>
    </source>
</evidence>
<dbReference type="GO" id="GO:0016763">
    <property type="term" value="F:pentosyltransferase activity"/>
    <property type="evidence" value="ECO:0007669"/>
    <property type="project" value="TreeGrafter"/>
</dbReference>
<evidence type="ECO:0000256" key="3">
    <source>
        <dbReference type="ARBA" id="ARBA00022676"/>
    </source>
</evidence>
<dbReference type="AlphaFoldDB" id="A0A542SYM2"/>
<dbReference type="RefSeq" id="WP_234357542.1">
    <property type="nucleotide sequence ID" value="NZ_LIRI01000002.1"/>
</dbReference>
<comment type="caution">
    <text evidence="11">The sequence shown here is derived from an EMBL/GenBank/DDBJ whole genome shotgun (WGS) entry which is preliminary data.</text>
</comment>
<keyword evidence="3 11" id="KW-0328">Glycosyltransferase</keyword>
<comment type="subcellular location">
    <subcellularLocation>
        <location evidence="1">Cell membrane</location>
        <topology evidence="1">Multi-pass membrane protein</topology>
    </subcellularLocation>
</comment>
<evidence type="ECO:0000256" key="1">
    <source>
        <dbReference type="ARBA" id="ARBA00004651"/>
    </source>
</evidence>
<dbReference type="GO" id="GO:0005886">
    <property type="term" value="C:plasma membrane"/>
    <property type="evidence" value="ECO:0007669"/>
    <property type="project" value="UniProtKB-SubCell"/>
</dbReference>
<feature type="transmembrane region" description="Helical" evidence="9">
    <location>
        <begin position="517"/>
        <end position="539"/>
    </location>
</feature>
<dbReference type="Pfam" id="PF02366">
    <property type="entry name" value="PMT"/>
    <property type="match status" value="1"/>
</dbReference>
<feature type="transmembrane region" description="Helical" evidence="9">
    <location>
        <begin position="635"/>
        <end position="653"/>
    </location>
</feature>
<name>A0A542SYM2_9ACTN</name>
<feature type="transmembrane region" description="Helical" evidence="9">
    <location>
        <begin position="683"/>
        <end position="707"/>
    </location>
</feature>
<evidence type="ECO:0000256" key="5">
    <source>
        <dbReference type="ARBA" id="ARBA00022692"/>
    </source>
</evidence>
<proteinExistence type="predicted"/>
<keyword evidence="5 9" id="KW-0812">Transmembrane</keyword>
<keyword evidence="2" id="KW-1003">Cell membrane</keyword>
<feature type="compositionally biased region" description="Basic and acidic residues" evidence="8">
    <location>
        <begin position="354"/>
        <end position="370"/>
    </location>
</feature>
<dbReference type="InterPro" id="IPR050297">
    <property type="entry name" value="LipidA_mod_glycosyltrf_83"/>
</dbReference>
<evidence type="ECO:0000259" key="10">
    <source>
        <dbReference type="Pfam" id="PF02366"/>
    </source>
</evidence>
<evidence type="ECO:0000313" key="12">
    <source>
        <dbReference type="Proteomes" id="UP000318103"/>
    </source>
</evidence>
<feature type="compositionally biased region" description="Basic and acidic residues" evidence="8">
    <location>
        <begin position="331"/>
        <end position="341"/>
    </location>
</feature>
<protein>
    <submittedName>
        <fullName evidence="11">Dolichyl-phosphate-mannose-protein mannosyltransferase</fullName>
    </submittedName>
</protein>
<feature type="region of interest" description="Disordered" evidence="8">
    <location>
        <begin position="464"/>
        <end position="486"/>
    </location>
</feature>
<evidence type="ECO:0000256" key="4">
    <source>
        <dbReference type="ARBA" id="ARBA00022679"/>
    </source>
</evidence>
<evidence type="ECO:0000256" key="6">
    <source>
        <dbReference type="ARBA" id="ARBA00022989"/>
    </source>
</evidence>
<sequence length="819" mass="88256">MMAREQHLVLTRAAAPEAPRRPAPARLRARLHRHRRWLVPLLAAVLLAQMAAAMVTTAVQQTPTIDEPVYVATATDYLHEHRIRYNPEHPPLGKLLIAAGVAVADPHYDPSYRGTQGDVGRHLLYESGNDPWRVMLWARLPVIVLTLLFGLVAFAFARDLTGTAGGLVALTLYAFSPDLIAHGSLATLDVPMAGFVLTSAWLAWRARRRPRLYLPLAGAALGAAVATKMSALPAVPLLMALAALSALTAHRGPGRRPASHTDGAPGTPPTAGPHDTGPTDTRPDTNTGRKRKVPRIGGPDTGDGLEQDTHRTGGPDTGDGQTRQVPQTDGPDTRDGGERETPPTGGAPARTRRERQTPQTEERHTNDGRHPKTPQTDAPDTDDDRKRETPPTDRTPARTRRERQTPQTEERHTNDGRHPKTPQTDAPDTDDDREREIPPTYGAPARTGRVRGLVCALTAPLEPRRRKARPTLAGPEGARRQPGPLSPCAGTAGPRRYEAHFPLAGAPGDRWRNVLPAAAGAVVVGVVAVAVVWAVYLAVDPGLRFSPAEPVPAAHGLRGRLVGLLPVPEAYRAGMRVQFGLEDYPWQGYLFGHVYTGSLWYYLPAALLVKTPLGLLALGGAGAVAVVAVRRLRPAVPYVLLPPGVLLAAAMTGSRDFGTRYALFVPMFLAVAAACVPRPGRRWTAGAAAALVLCTAVSSLRTFPYYLPYSNEAFGGPAHTHRLLHDSNVDWGQDLGRLADRLRQRYPGERVWLVYKGSGVPSYYGIRAADPRTVPPDRVHGLLVVSDSALAKARGRLAELVGSSRPAGDVGHSISLFRR</sequence>
<feature type="compositionally biased region" description="Basic and acidic residues" evidence="8">
    <location>
        <begin position="402"/>
        <end position="418"/>
    </location>
</feature>
<dbReference type="GO" id="GO:0006493">
    <property type="term" value="P:protein O-linked glycosylation"/>
    <property type="evidence" value="ECO:0007669"/>
    <property type="project" value="InterPro"/>
</dbReference>
<dbReference type="PANTHER" id="PTHR33908:SF11">
    <property type="entry name" value="MEMBRANE PROTEIN"/>
    <property type="match status" value="1"/>
</dbReference>
<dbReference type="GO" id="GO:0009103">
    <property type="term" value="P:lipopolysaccharide biosynthetic process"/>
    <property type="evidence" value="ECO:0007669"/>
    <property type="project" value="UniProtKB-ARBA"/>
</dbReference>
<evidence type="ECO:0000313" key="11">
    <source>
        <dbReference type="EMBL" id="TQK79703.1"/>
    </source>
</evidence>
<gene>
    <name evidence="11" type="ORF">FB563_7552</name>
</gene>
<accession>A0A542SYM2</accession>
<feature type="transmembrane region" description="Helical" evidence="9">
    <location>
        <begin position="37"/>
        <end position="59"/>
    </location>
</feature>
<reference evidence="11 12" key="1">
    <citation type="submission" date="2019-06" db="EMBL/GenBank/DDBJ databases">
        <title>Sequencing the genomes of 1000 actinobacteria strains.</title>
        <authorList>
            <person name="Klenk H.-P."/>
        </authorList>
    </citation>
    <scope>NUCLEOTIDE SEQUENCE [LARGE SCALE GENOMIC DNA]</scope>
    <source>
        <strain evidence="11 12">DSM 41929</strain>
    </source>
</reference>
<feature type="transmembrane region" description="Helical" evidence="9">
    <location>
        <begin position="599"/>
        <end position="628"/>
    </location>
</feature>